<dbReference type="SUPFAM" id="SSF52980">
    <property type="entry name" value="Restriction endonuclease-like"/>
    <property type="match status" value="1"/>
</dbReference>
<evidence type="ECO:0000313" key="2">
    <source>
        <dbReference type="EMBL" id="QDU91006.1"/>
    </source>
</evidence>
<name>A0A518DHQ6_9BACT</name>
<feature type="domain" description="Putative restriction endonuclease" evidence="1">
    <location>
        <begin position="26"/>
        <end position="196"/>
    </location>
</feature>
<reference evidence="2 3" key="1">
    <citation type="submission" date="2019-02" db="EMBL/GenBank/DDBJ databases">
        <title>Deep-cultivation of Planctomycetes and their phenomic and genomic characterization uncovers novel biology.</title>
        <authorList>
            <person name="Wiegand S."/>
            <person name="Jogler M."/>
            <person name="Boedeker C."/>
            <person name="Pinto D."/>
            <person name="Vollmers J."/>
            <person name="Rivas-Marin E."/>
            <person name="Kohn T."/>
            <person name="Peeters S.H."/>
            <person name="Heuer A."/>
            <person name="Rast P."/>
            <person name="Oberbeckmann S."/>
            <person name="Bunk B."/>
            <person name="Jeske O."/>
            <person name="Meyerdierks A."/>
            <person name="Storesund J.E."/>
            <person name="Kallscheuer N."/>
            <person name="Luecker S."/>
            <person name="Lage O.M."/>
            <person name="Pohl T."/>
            <person name="Merkel B.J."/>
            <person name="Hornburger P."/>
            <person name="Mueller R.-W."/>
            <person name="Bruemmer F."/>
            <person name="Labrenz M."/>
            <person name="Spormann A.M."/>
            <person name="Op den Camp H."/>
            <person name="Overmann J."/>
            <person name="Amann R."/>
            <person name="Jetten M.S.M."/>
            <person name="Mascher T."/>
            <person name="Medema M.H."/>
            <person name="Devos D.P."/>
            <person name="Kaster A.-K."/>
            <person name="Ovreas L."/>
            <person name="Rohde M."/>
            <person name="Galperin M.Y."/>
            <person name="Jogler C."/>
        </authorList>
    </citation>
    <scope>NUCLEOTIDE SEQUENCE [LARGE SCALE GENOMIC DNA]</scope>
    <source>
        <strain evidence="2 3">Pla175</strain>
    </source>
</reference>
<organism evidence="2 3">
    <name type="scientific">Pirellulimonas nuda</name>
    <dbReference type="NCBI Taxonomy" id="2528009"/>
    <lineage>
        <taxon>Bacteria</taxon>
        <taxon>Pseudomonadati</taxon>
        <taxon>Planctomycetota</taxon>
        <taxon>Planctomycetia</taxon>
        <taxon>Pirellulales</taxon>
        <taxon>Lacipirellulaceae</taxon>
        <taxon>Pirellulimonas</taxon>
    </lineage>
</organism>
<sequence length="201" mass="22459">MTAAITIDPVSGATCQGPAPKRFTVAEYHRMAEAGLLEESERFELLGGEIVYMAPPGSDHGAITDRLPKFFLPRLLNRFCLRVQGAVKLSEDSEPNPDFMILTHREDDYRAANPTPEDVLLLVEVAHSSIAFDRSTKLRLYALAGISEYWVADVRRNELIVHQEPNTATGEYSAIKHHSVTQKIAPQAIPDCELDLAWLFR</sequence>
<dbReference type="Proteomes" id="UP000317429">
    <property type="component" value="Chromosome"/>
</dbReference>
<dbReference type="InterPro" id="IPR008538">
    <property type="entry name" value="Uma2"/>
</dbReference>
<evidence type="ECO:0000313" key="3">
    <source>
        <dbReference type="Proteomes" id="UP000317429"/>
    </source>
</evidence>
<dbReference type="PANTHER" id="PTHR35400:SF1">
    <property type="entry name" value="SLR1083 PROTEIN"/>
    <property type="match status" value="1"/>
</dbReference>
<dbReference type="CDD" id="cd06260">
    <property type="entry name" value="DUF820-like"/>
    <property type="match status" value="1"/>
</dbReference>
<proteinExistence type="predicted"/>
<dbReference type="InterPro" id="IPR011335">
    <property type="entry name" value="Restrct_endonuc-II-like"/>
</dbReference>
<dbReference type="AlphaFoldDB" id="A0A518DHQ6"/>
<keyword evidence="3" id="KW-1185">Reference proteome</keyword>
<accession>A0A518DHQ6</accession>
<dbReference type="PANTHER" id="PTHR35400">
    <property type="entry name" value="SLR1083 PROTEIN"/>
    <property type="match status" value="1"/>
</dbReference>
<dbReference type="EMBL" id="CP036291">
    <property type="protein sequence ID" value="QDU91006.1"/>
    <property type="molecule type" value="Genomic_DNA"/>
</dbReference>
<dbReference type="Gene3D" id="3.90.1570.10">
    <property type="entry name" value="tt1808, chain A"/>
    <property type="match status" value="1"/>
</dbReference>
<gene>
    <name evidence="2" type="ORF">Pla175_44220</name>
</gene>
<dbReference type="KEGG" id="pnd:Pla175_44220"/>
<protein>
    <recommendedName>
        <fullName evidence="1">Putative restriction endonuclease domain-containing protein</fullName>
    </recommendedName>
</protein>
<dbReference type="InterPro" id="IPR012296">
    <property type="entry name" value="Nuclease_put_TT1808"/>
</dbReference>
<evidence type="ECO:0000259" key="1">
    <source>
        <dbReference type="Pfam" id="PF05685"/>
    </source>
</evidence>
<dbReference type="Pfam" id="PF05685">
    <property type="entry name" value="Uma2"/>
    <property type="match status" value="1"/>
</dbReference>
<dbReference type="RefSeq" id="WP_197527059.1">
    <property type="nucleotide sequence ID" value="NZ_CP036291.1"/>
</dbReference>